<sequence length="125" mass="13322">MLKIKGAGGTSGGIGSFFLGLLMVIGGGYLLLNHVMVSSGSWYIWGHSAFGMTLIPLLFGIGILFFNGRSIVGWILTLGGGAMILFGIISRLDIYFRPTSLFNTLLMLTMLVGGLGLVARALREH</sequence>
<protein>
    <submittedName>
        <fullName evidence="2">Uncharacterized protein</fullName>
    </submittedName>
</protein>
<comment type="caution">
    <text evidence="2">The sequence shown here is derived from an EMBL/GenBank/DDBJ whole genome shotgun (WGS) entry which is preliminary data.</text>
</comment>
<dbReference type="RefSeq" id="WP_085053780.1">
    <property type="nucleotide sequence ID" value="NZ_LNQR01000128.1"/>
</dbReference>
<feature type="transmembrane region" description="Helical" evidence="1">
    <location>
        <begin position="71"/>
        <end position="89"/>
    </location>
</feature>
<keyword evidence="1" id="KW-1133">Transmembrane helix</keyword>
<organism evidence="2 3">
    <name type="scientific">Candidatus Magnetominusculus xianensis</name>
    <dbReference type="NCBI Taxonomy" id="1748249"/>
    <lineage>
        <taxon>Bacteria</taxon>
        <taxon>Pseudomonadati</taxon>
        <taxon>Nitrospirota</taxon>
        <taxon>Nitrospiria</taxon>
        <taxon>Nitrospirales</taxon>
        <taxon>Nitrospiraceae</taxon>
        <taxon>Candidatus Magnetominusculus</taxon>
    </lineage>
</organism>
<gene>
    <name evidence="2" type="ORF">ASN18_3175</name>
</gene>
<name>A0ABR5SB28_9BACT</name>
<proteinExistence type="predicted"/>
<accession>A0ABR5SB28</accession>
<feature type="transmembrane region" description="Helical" evidence="1">
    <location>
        <begin position="12"/>
        <end position="32"/>
    </location>
</feature>
<feature type="transmembrane region" description="Helical" evidence="1">
    <location>
        <begin position="101"/>
        <end position="122"/>
    </location>
</feature>
<dbReference type="EMBL" id="LNQR01000128">
    <property type="protein sequence ID" value="KWT75935.1"/>
    <property type="molecule type" value="Genomic_DNA"/>
</dbReference>
<keyword evidence="3" id="KW-1185">Reference proteome</keyword>
<dbReference type="Proteomes" id="UP000060487">
    <property type="component" value="Unassembled WGS sequence"/>
</dbReference>
<feature type="transmembrane region" description="Helical" evidence="1">
    <location>
        <begin position="44"/>
        <end position="66"/>
    </location>
</feature>
<reference evidence="2 3" key="1">
    <citation type="submission" date="2015-11" db="EMBL/GenBank/DDBJ databases">
        <authorList>
            <person name="Lin W."/>
        </authorList>
    </citation>
    <scope>NUCLEOTIDE SEQUENCE [LARGE SCALE GENOMIC DNA]</scope>
    <source>
        <strain evidence="2 3">HCH-1</strain>
    </source>
</reference>
<evidence type="ECO:0000256" key="1">
    <source>
        <dbReference type="SAM" id="Phobius"/>
    </source>
</evidence>
<keyword evidence="1" id="KW-0472">Membrane</keyword>
<evidence type="ECO:0000313" key="2">
    <source>
        <dbReference type="EMBL" id="KWT75935.1"/>
    </source>
</evidence>
<keyword evidence="1" id="KW-0812">Transmembrane</keyword>
<evidence type="ECO:0000313" key="3">
    <source>
        <dbReference type="Proteomes" id="UP000060487"/>
    </source>
</evidence>